<proteinExistence type="predicted"/>
<evidence type="ECO:0000313" key="2">
    <source>
        <dbReference type="Proteomes" id="UP000824890"/>
    </source>
</evidence>
<sequence length="73" mass="8085">MVAVSMSTMVVSFNTTLHQSSLSPCSIKIYSGLKPHSARTRCGVEMTDKVAVVVEMELSKKKKRKVVMSSHDR</sequence>
<evidence type="ECO:0000313" key="1">
    <source>
        <dbReference type="EMBL" id="KAH0860134.1"/>
    </source>
</evidence>
<name>A0ABQ7XW44_BRANA</name>
<organism evidence="1 2">
    <name type="scientific">Brassica napus</name>
    <name type="common">Rape</name>
    <dbReference type="NCBI Taxonomy" id="3708"/>
    <lineage>
        <taxon>Eukaryota</taxon>
        <taxon>Viridiplantae</taxon>
        <taxon>Streptophyta</taxon>
        <taxon>Embryophyta</taxon>
        <taxon>Tracheophyta</taxon>
        <taxon>Spermatophyta</taxon>
        <taxon>Magnoliopsida</taxon>
        <taxon>eudicotyledons</taxon>
        <taxon>Gunneridae</taxon>
        <taxon>Pentapetalae</taxon>
        <taxon>rosids</taxon>
        <taxon>malvids</taxon>
        <taxon>Brassicales</taxon>
        <taxon>Brassicaceae</taxon>
        <taxon>Brassiceae</taxon>
        <taxon>Brassica</taxon>
    </lineage>
</organism>
<protein>
    <submittedName>
        <fullName evidence="1">Uncharacterized protein</fullName>
    </submittedName>
</protein>
<comment type="caution">
    <text evidence="1">The sequence shown here is derived from an EMBL/GenBank/DDBJ whole genome shotgun (WGS) entry which is preliminary data.</text>
</comment>
<keyword evidence="2" id="KW-1185">Reference proteome</keyword>
<gene>
    <name evidence="1" type="ORF">HID58_088395</name>
</gene>
<dbReference type="EMBL" id="JAGKQM010000019">
    <property type="protein sequence ID" value="KAH0860134.1"/>
    <property type="molecule type" value="Genomic_DNA"/>
</dbReference>
<dbReference type="Proteomes" id="UP000824890">
    <property type="component" value="Unassembled WGS sequence"/>
</dbReference>
<accession>A0ABQ7XW44</accession>
<reference evidence="1 2" key="1">
    <citation type="submission" date="2021-05" db="EMBL/GenBank/DDBJ databases">
        <title>Genome Assembly of Synthetic Allotetraploid Brassica napus Reveals Homoeologous Exchanges between Subgenomes.</title>
        <authorList>
            <person name="Davis J.T."/>
        </authorList>
    </citation>
    <scope>NUCLEOTIDE SEQUENCE [LARGE SCALE GENOMIC DNA]</scope>
    <source>
        <strain evidence="2">cv. Da-Ae</strain>
        <tissue evidence="1">Seedling</tissue>
    </source>
</reference>